<dbReference type="Pfam" id="PF00953">
    <property type="entry name" value="Glycos_transf_4"/>
    <property type="match status" value="1"/>
</dbReference>
<protein>
    <recommendedName>
        <fullName evidence="11">Undecaprenyl-phosphate alpha-N-acetylglucosaminyl 1-phosphate transferase</fullName>
    </recommendedName>
</protein>
<keyword evidence="7" id="KW-0460">Magnesium</keyword>
<dbReference type="InterPro" id="IPR000715">
    <property type="entry name" value="Glycosyl_transferase_4"/>
</dbReference>
<feature type="transmembrane region" description="Helical" evidence="8">
    <location>
        <begin position="294"/>
        <end position="313"/>
    </location>
</feature>
<feature type="transmembrane region" description="Helical" evidence="8">
    <location>
        <begin position="138"/>
        <end position="157"/>
    </location>
</feature>
<evidence type="ECO:0000256" key="5">
    <source>
        <dbReference type="ARBA" id="ARBA00022989"/>
    </source>
</evidence>
<feature type="transmembrane region" description="Helical" evidence="8">
    <location>
        <begin position="220"/>
        <end position="240"/>
    </location>
</feature>
<dbReference type="GO" id="GO:0005886">
    <property type="term" value="C:plasma membrane"/>
    <property type="evidence" value="ECO:0007669"/>
    <property type="project" value="UniProtKB-SubCell"/>
</dbReference>
<keyword evidence="7" id="KW-0479">Metal-binding</keyword>
<dbReference type="GO" id="GO:0046872">
    <property type="term" value="F:metal ion binding"/>
    <property type="evidence" value="ECO:0007669"/>
    <property type="project" value="UniProtKB-KW"/>
</dbReference>
<evidence type="ECO:0008006" key="11">
    <source>
        <dbReference type="Google" id="ProtNLM"/>
    </source>
</evidence>
<feature type="transmembrane region" description="Helical" evidence="8">
    <location>
        <begin position="169"/>
        <end position="188"/>
    </location>
</feature>
<accession>A0A1F8C1G2</accession>
<evidence type="ECO:0000256" key="1">
    <source>
        <dbReference type="ARBA" id="ARBA00004651"/>
    </source>
</evidence>
<feature type="transmembrane region" description="Helical" evidence="8">
    <location>
        <begin position="319"/>
        <end position="338"/>
    </location>
</feature>
<keyword evidence="2" id="KW-1003">Cell membrane</keyword>
<sequence length="344" mass="36562">MNIKTLVLIPGSVAFLIAYLVTPFVIKLAWKLGIIDDPSLHRHPKVIHNYPVPRGGGLAIFAAMAMATLFFLPLDKHIVGILSGAGIIILLGIADDKWNLNPYLRLVVQFLAASAPIISGIGISFVSNPFDGIIDLSVYGVLPDIAAAIWIVALMNFLNMGAKGVDGQLPGIAAIAAAVIAIFSLNYSADIAQWPVIILASITTGAYLGFLPWNAYPQKIMPGFGGSNLAGYFLGILAILSTSKVGVLAVVLGVPLIDTGYVIIRRVVSGKSPVWGDRGHLHHRLLDLGWSKPAVAAFYWAIAGLLGIMALNLNTLGKIYTIVGVGVLVGGIILWLTYRPKSKN</sequence>
<dbReference type="GO" id="GO:0009103">
    <property type="term" value="P:lipopolysaccharide biosynthetic process"/>
    <property type="evidence" value="ECO:0007669"/>
    <property type="project" value="TreeGrafter"/>
</dbReference>
<comment type="cofactor">
    <cofactor evidence="7">
        <name>Mg(2+)</name>
        <dbReference type="ChEBI" id="CHEBI:18420"/>
    </cofactor>
</comment>
<dbReference type="GO" id="GO:0016780">
    <property type="term" value="F:phosphotransferase activity, for other substituted phosphate groups"/>
    <property type="evidence" value="ECO:0007669"/>
    <property type="project" value="InterPro"/>
</dbReference>
<dbReference type="PANTHER" id="PTHR22926:SF3">
    <property type="entry name" value="UNDECAPRENYL-PHOSPHATE ALPHA-N-ACETYLGLUCOSAMINYL 1-PHOSPHATE TRANSFERASE"/>
    <property type="match status" value="1"/>
</dbReference>
<dbReference type="CDD" id="cd06853">
    <property type="entry name" value="GT_WecA_like"/>
    <property type="match status" value="1"/>
</dbReference>
<dbReference type="STRING" id="1802525.A2975_03385"/>
<feature type="transmembrane region" description="Helical" evidence="8">
    <location>
        <begin position="6"/>
        <end position="30"/>
    </location>
</feature>
<evidence type="ECO:0000313" key="10">
    <source>
        <dbReference type="Proteomes" id="UP000178429"/>
    </source>
</evidence>
<organism evidence="9 10">
    <name type="scientific">Candidatus Woesebacteria bacterium RIFCSPLOWO2_01_FULL_44_14</name>
    <dbReference type="NCBI Taxonomy" id="1802525"/>
    <lineage>
        <taxon>Bacteria</taxon>
        <taxon>Candidatus Woeseibacteriota</taxon>
    </lineage>
</organism>
<evidence type="ECO:0000256" key="4">
    <source>
        <dbReference type="ARBA" id="ARBA00022692"/>
    </source>
</evidence>
<evidence type="ECO:0000256" key="6">
    <source>
        <dbReference type="ARBA" id="ARBA00023136"/>
    </source>
</evidence>
<dbReference type="EMBL" id="MGHL01000006">
    <property type="protein sequence ID" value="OGM70092.1"/>
    <property type="molecule type" value="Genomic_DNA"/>
</dbReference>
<gene>
    <name evidence="9" type="ORF">A2975_03385</name>
</gene>
<evidence type="ECO:0000256" key="7">
    <source>
        <dbReference type="PIRSR" id="PIRSR600715-1"/>
    </source>
</evidence>
<feature type="binding site" evidence="7">
    <location>
        <position position="159"/>
    </location>
    <ligand>
        <name>Mg(2+)</name>
        <dbReference type="ChEBI" id="CHEBI:18420"/>
    </ligand>
</feature>
<feature type="transmembrane region" description="Helical" evidence="8">
    <location>
        <begin position="194"/>
        <end position="213"/>
    </location>
</feature>
<evidence type="ECO:0000256" key="8">
    <source>
        <dbReference type="SAM" id="Phobius"/>
    </source>
</evidence>
<dbReference type="GO" id="GO:0044038">
    <property type="term" value="P:cell wall macromolecule biosynthetic process"/>
    <property type="evidence" value="ECO:0007669"/>
    <property type="project" value="TreeGrafter"/>
</dbReference>
<dbReference type="AlphaFoldDB" id="A0A1F8C1G2"/>
<keyword evidence="3" id="KW-0808">Transferase</keyword>
<keyword evidence="6 8" id="KW-0472">Membrane</keyword>
<evidence type="ECO:0000256" key="3">
    <source>
        <dbReference type="ARBA" id="ARBA00022679"/>
    </source>
</evidence>
<dbReference type="PANTHER" id="PTHR22926">
    <property type="entry name" value="PHOSPHO-N-ACETYLMURAMOYL-PENTAPEPTIDE-TRANSFERASE"/>
    <property type="match status" value="1"/>
</dbReference>
<comment type="caution">
    <text evidence="9">The sequence shown here is derived from an EMBL/GenBank/DDBJ whole genome shotgun (WGS) entry which is preliminary data.</text>
</comment>
<feature type="transmembrane region" description="Helical" evidence="8">
    <location>
        <begin position="51"/>
        <end position="72"/>
    </location>
</feature>
<evidence type="ECO:0000256" key="2">
    <source>
        <dbReference type="ARBA" id="ARBA00022475"/>
    </source>
</evidence>
<keyword evidence="4 8" id="KW-0812">Transmembrane</keyword>
<keyword evidence="5 8" id="KW-1133">Transmembrane helix</keyword>
<comment type="subcellular location">
    <subcellularLocation>
        <location evidence="1">Cell membrane</location>
        <topology evidence="1">Multi-pass membrane protein</topology>
    </subcellularLocation>
</comment>
<dbReference type="Proteomes" id="UP000178429">
    <property type="component" value="Unassembled WGS sequence"/>
</dbReference>
<feature type="transmembrane region" description="Helical" evidence="8">
    <location>
        <begin position="78"/>
        <end position="94"/>
    </location>
</feature>
<dbReference type="GO" id="GO:0071555">
    <property type="term" value="P:cell wall organization"/>
    <property type="evidence" value="ECO:0007669"/>
    <property type="project" value="TreeGrafter"/>
</dbReference>
<reference evidence="9 10" key="1">
    <citation type="journal article" date="2016" name="Nat. Commun.">
        <title>Thousands of microbial genomes shed light on interconnected biogeochemical processes in an aquifer system.</title>
        <authorList>
            <person name="Anantharaman K."/>
            <person name="Brown C.T."/>
            <person name="Hug L.A."/>
            <person name="Sharon I."/>
            <person name="Castelle C.J."/>
            <person name="Probst A.J."/>
            <person name="Thomas B.C."/>
            <person name="Singh A."/>
            <person name="Wilkins M.J."/>
            <person name="Karaoz U."/>
            <person name="Brodie E.L."/>
            <person name="Williams K.H."/>
            <person name="Hubbard S.S."/>
            <person name="Banfield J.F."/>
        </authorList>
    </citation>
    <scope>NUCLEOTIDE SEQUENCE [LARGE SCALE GENOMIC DNA]</scope>
</reference>
<feature type="transmembrane region" description="Helical" evidence="8">
    <location>
        <begin position="246"/>
        <end position="264"/>
    </location>
</feature>
<feature type="transmembrane region" description="Helical" evidence="8">
    <location>
        <begin position="106"/>
        <end position="126"/>
    </location>
</feature>
<proteinExistence type="predicted"/>
<evidence type="ECO:0000313" key="9">
    <source>
        <dbReference type="EMBL" id="OGM70092.1"/>
    </source>
</evidence>
<name>A0A1F8C1G2_9BACT</name>